<dbReference type="AlphaFoldDB" id="A0A240U381"/>
<accession>A0A240U381</accession>
<evidence type="ECO:0000313" key="4">
    <source>
        <dbReference type="EMBL" id="ART51828.1"/>
    </source>
</evidence>
<feature type="coiled-coil region" evidence="1">
    <location>
        <begin position="285"/>
        <end position="312"/>
    </location>
</feature>
<dbReference type="EMBL" id="CP021361">
    <property type="protein sequence ID" value="ART51828.1"/>
    <property type="molecule type" value="Genomic_DNA"/>
</dbReference>
<feature type="region of interest" description="Disordered" evidence="2">
    <location>
        <begin position="327"/>
        <end position="348"/>
    </location>
</feature>
<dbReference type="Proteomes" id="UP000194432">
    <property type="component" value="Chromosome 1"/>
</dbReference>
<gene>
    <name evidence="4" type="ORF">CBP34_09410</name>
</gene>
<feature type="domain" description="KfrA N-terminal DNA-binding" evidence="3">
    <location>
        <begin position="28"/>
        <end position="136"/>
    </location>
</feature>
<keyword evidence="5" id="KW-1185">Reference proteome</keyword>
<evidence type="ECO:0000259" key="3">
    <source>
        <dbReference type="Pfam" id="PF11740"/>
    </source>
</evidence>
<reference evidence="4 5" key="1">
    <citation type="submission" date="2017-05" db="EMBL/GenBank/DDBJ databases">
        <title>Polyphasic characterization of four soil-derived phenanthrene-degrading Acidovorax strains and proposal of Acidovorax phenanthrenivorans sp. nov.</title>
        <authorList>
            <person name="Singleton D.R."/>
            <person name="Lee J."/>
            <person name="Dickey A.N."/>
            <person name="Stroud A."/>
            <person name="Scholl E.H."/>
            <person name="Wright F.A."/>
            <person name="Aitken M.D."/>
        </authorList>
    </citation>
    <scope>NUCLEOTIDE SEQUENCE [LARGE SCALE GENOMIC DNA]</scope>
    <source>
        <strain evidence="4">NA3</strain>
    </source>
</reference>
<evidence type="ECO:0000256" key="2">
    <source>
        <dbReference type="SAM" id="MobiDB-lite"/>
    </source>
</evidence>
<feature type="coiled-coil region" evidence="1">
    <location>
        <begin position="168"/>
        <end position="252"/>
    </location>
</feature>
<keyword evidence="1" id="KW-0175">Coiled coil</keyword>
<dbReference type="InterPro" id="IPR021104">
    <property type="entry name" value="KfrA_DNA-bd_N"/>
</dbReference>
<evidence type="ECO:0000313" key="5">
    <source>
        <dbReference type="Proteomes" id="UP000194432"/>
    </source>
</evidence>
<organism evidence="4 5">
    <name type="scientific">Acidovorax carolinensis</name>
    <dbReference type="NCBI Taxonomy" id="553814"/>
    <lineage>
        <taxon>Bacteria</taxon>
        <taxon>Pseudomonadati</taxon>
        <taxon>Pseudomonadota</taxon>
        <taxon>Betaproteobacteria</taxon>
        <taxon>Burkholderiales</taxon>
        <taxon>Comamonadaceae</taxon>
        <taxon>Acidovorax</taxon>
    </lineage>
</organism>
<evidence type="ECO:0000256" key="1">
    <source>
        <dbReference type="SAM" id="Coils"/>
    </source>
</evidence>
<sequence>MNTEIELQSDIETLRGRFTETKDLYREVCALLFFRYGITPTASKLYQFVRKGSMSAPAEALAKFWEDLRSKARVEIDHPDLPPEIKTSAADAIADLWRQATATARHELAALRLEDQAAVEQARGEETQARQAAAEALASAETLRPQLSAAQESLQQRQTDLEAERRAHAGAVARLQELQRHLEEARNQLERVRSDFSAELAKAREAVDVANARSDAAERRALLEIDQERQARIKADKQLEALRGQLAQAEGRHRESLLAQADAVTRLQVKADAAEVSQRELTASNRGLVDDLQATRERLAVAQQEATQFKAETQTLRALLERLSPVEQVPPRGALASKTVKSGARKAR</sequence>
<dbReference type="RefSeq" id="WP_094097863.1">
    <property type="nucleotide sequence ID" value="NZ_CP021361.1"/>
</dbReference>
<dbReference type="Pfam" id="PF11740">
    <property type="entry name" value="KfrA_N"/>
    <property type="match status" value="1"/>
</dbReference>
<proteinExistence type="predicted"/>
<name>A0A240U381_9BURK</name>
<dbReference type="KEGG" id="acin:CBP34_09410"/>
<protein>
    <recommendedName>
        <fullName evidence="3">KfrA N-terminal DNA-binding domain-containing protein</fullName>
    </recommendedName>
</protein>